<proteinExistence type="predicted"/>
<protein>
    <submittedName>
        <fullName evidence="1">YolD-like protein</fullName>
    </submittedName>
</protein>
<sequence>MFLQKLAQGGMITIEYYRNGILRSLKGRVYHLNLKKQVISLIDEKQVLHSIRLSGIKQIH</sequence>
<dbReference type="EMBL" id="VIVN01000001">
    <property type="protein sequence ID" value="TWE08566.1"/>
    <property type="molecule type" value="Genomic_DNA"/>
</dbReference>
<dbReference type="Proteomes" id="UP000319671">
    <property type="component" value="Unassembled WGS sequence"/>
</dbReference>
<name>A0A561DYZ8_9BACI</name>
<dbReference type="InterPro" id="IPR014962">
    <property type="entry name" value="YolD"/>
</dbReference>
<evidence type="ECO:0000313" key="2">
    <source>
        <dbReference type="Proteomes" id="UP000319671"/>
    </source>
</evidence>
<evidence type="ECO:0000313" key="1">
    <source>
        <dbReference type="EMBL" id="TWE08566.1"/>
    </source>
</evidence>
<reference evidence="1 2" key="1">
    <citation type="submission" date="2019-06" db="EMBL/GenBank/DDBJ databases">
        <title>Sorghum-associated microbial communities from plants grown in Nebraska, USA.</title>
        <authorList>
            <person name="Schachtman D."/>
        </authorList>
    </citation>
    <scope>NUCLEOTIDE SEQUENCE [LARGE SCALE GENOMIC DNA]</scope>
    <source>
        <strain evidence="1 2">2482</strain>
    </source>
</reference>
<keyword evidence="2" id="KW-1185">Reference proteome</keyword>
<accession>A0A561DYZ8</accession>
<organism evidence="1 2">
    <name type="scientific">Neobacillus bataviensis</name>
    <dbReference type="NCBI Taxonomy" id="220685"/>
    <lineage>
        <taxon>Bacteria</taxon>
        <taxon>Bacillati</taxon>
        <taxon>Bacillota</taxon>
        <taxon>Bacilli</taxon>
        <taxon>Bacillales</taxon>
        <taxon>Bacillaceae</taxon>
        <taxon>Neobacillus</taxon>
    </lineage>
</organism>
<dbReference type="Pfam" id="PF08863">
    <property type="entry name" value="YolD"/>
    <property type="match status" value="1"/>
</dbReference>
<comment type="caution">
    <text evidence="1">The sequence shown here is derived from an EMBL/GenBank/DDBJ whole genome shotgun (WGS) entry which is preliminary data.</text>
</comment>
<gene>
    <name evidence="1" type="ORF">FB550_101592</name>
</gene>
<dbReference type="RefSeq" id="WP_098530605.1">
    <property type="nucleotide sequence ID" value="NZ_VIVN01000001.1"/>
</dbReference>
<dbReference type="AlphaFoldDB" id="A0A561DYZ8"/>